<dbReference type="InterPro" id="IPR021351">
    <property type="entry name" value="DUF2969"/>
</dbReference>
<name>A0A239SPI7_9STRE</name>
<dbReference type="STRING" id="1123308.GCA_000380085_02070"/>
<keyword evidence="1" id="KW-0032">Aminotransferase</keyword>
<dbReference type="GO" id="GO:0008483">
    <property type="term" value="F:transaminase activity"/>
    <property type="evidence" value="ECO:0007669"/>
    <property type="project" value="UniProtKB-KW"/>
</dbReference>
<sequence length="77" mass="8489">MSKKDKKIEIQLADAKVLVSGQSYEGYALTLGKKEIGQVAELSDNQFAVVKNGNAEIFFKSLEKAVGNIIENYNLTH</sequence>
<dbReference type="Proteomes" id="UP000215185">
    <property type="component" value="Chromosome 1"/>
</dbReference>
<dbReference type="KEGG" id="smen:SAMEA4412692_0628"/>
<keyword evidence="2" id="KW-1185">Reference proteome</keyword>
<dbReference type="RefSeq" id="WP_018374615.1">
    <property type="nucleotide sequence ID" value="NZ_LT906439.1"/>
</dbReference>
<dbReference type="Pfam" id="PF11184">
    <property type="entry name" value="DUF2969"/>
    <property type="match status" value="1"/>
</dbReference>
<organism evidence="1 2">
    <name type="scientific">Streptococcus merionis</name>
    <dbReference type="NCBI Taxonomy" id="400065"/>
    <lineage>
        <taxon>Bacteria</taxon>
        <taxon>Bacillati</taxon>
        <taxon>Bacillota</taxon>
        <taxon>Bacilli</taxon>
        <taxon>Lactobacillales</taxon>
        <taxon>Streptococcaceae</taxon>
        <taxon>Streptococcus</taxon>
    </lineage>
</organism>
<proteinExistence type="predicted"/>
<dbReference type="EMBL" id="LT906439">
    <property type="protein sequence ID" value="SNU87381.1"/>
    <property type="molecule type" value="Genomic_DNA"/>
</dbReference>
<protein>
    <submittedName>
        <fullName evidence="1">Branched-chain amino acid aminotransferase</fullName>
    </submittedName>
</protein>
<accession>A0A239SPI7</accession>
<gene>
    <name evidence="1" type="ORF">SAMEA4412692_00628</name>
</gene>
<dbReference type="AlphaFoldDB" id="A0A239SPI7"/>
<evidence type="ECO:0000313" key="1">
    <source>
        <dbReference type="EMBL" id="SNU87381.1"/>
    </source>
</evidence>
<reference evidence="1 2" key="1">
    <citation type="submission" date="2017-06" db="EMBL/GenBank/DDBJ databases">
        <authorList>
            <consortium name="Pathogen Informatics"/>
        </authorList>
    </citation>
    <scope>NUCLEOTIDE SEQUENCE [LARGE SCALE GENOMIC DNA]</scope>
    <source>
        <strain evidence="1 2">NCTC13788</strain>
    </source>
</reference>
<keyword evidence="1" id="KW-0808">Transferase</keyword>
<evidence type="ECO:0000313" key="2">
    <source>
        <dbReference type="Proteomes" id="UP000215185"/>
    </source>
</evidence>
<dbReference type="OrthoDB" id="2151809at2"/>